<proteinExistence type="predicted"/>
<dbReference type="HOGENOM" id="CLU_1299032_0_0_6"/>
<evidence type="ECO:0000313" key="1">
    <source>
        <dbReference type="EMBL" id="EAR30543.1"/>
    </source>
</evidence>
<dbReference type="Proteomes" id="UP000006201">
    <property type="component" value="Unassembled WGS sequence"/>
</dbReference>
<protein>
    <recommendedName>
        <fullName evidence="3">PilZ domain-containing protein</fullName>
    </recommendedName>
</protein>
<evidence type="ECO:0000313" key="2">
    <source>
        <dbReference type="Proteomes" id="UP000006201"/>
    </source>
</evidence>
<dbReference type="EMBL" id="AAOH01000001">
    <property type="protein sequence ID" value="EAR30543.1"/>
    <property type="molecule type" value="Genomic_DNA"/>
</dbReference>
<dbReference type="eggNOG" id="ENOG502ZUU6">
    <property type="taxonomic scope" value="Bacteria"/>
</dbReference>
<dbReference type="RefSeq" id="WP_009836841.1">
    <property type="nucleotide sequence ID" value="NZ_AAOH01000001.1"/>
</dbReference>
<dbReference type="AlphaFoldDB" id="A4C4R1"/>
<reference evidence="1 2" key="1">
    <citation type="submission" date="2006-02" db="EMBL/GenBank/DDBJ databases">
        <authorList>
            <person name="Moran M.A."/>
            <person name="Kjelleberg S."/>
            <person name="Egan S."/>
            <person name="Saunders N."/>
            <person name="Thomas T."/>
            <person name="Ferriera S."/>
            <person name="Johnson J."/>
            <person name="Kravitz S."/>
            <person name="Halpern A."/>
            <person name="Remington K."/>
            <person name="Beeson K."/>
            <person name="Tran B."/>
            <person name="Rogers Y.-H."/>
            <person name="Friedman R."/>
            <person name="Venter J.C."/>
        </authorList>
    </citation>
    <scope>NUCLEOTIDE SEQUENCE [LARGE SCALE GENOMIC DNA]</scope>
    <source>
        <strain evidence="1 2">D2</strain>
    </source>
</reference>
<organism evidence="1 2">
    <name type="scientific">Pseudoalteromonas tunicata D2</name>
    <dbReference type="NCBI Taxonomy" id="87626"/>
    <lineage>
        <taxon>Bacteria</taxon>
        <taxon>Pseudomonadati</taxon>
        <taxon>Pseudomonadota</taxon>
        <taxon>Gammaproteobacteria</taxon>
        <taxon>Alteromonadales</taxon>
        <taxon>Pseudoalteromonadaceae</taxon>
        <taxon>Pseudoalteromonas</taxon>
    </lineage>
</organism>
<gene>
    <name evidence="1" type="ORF">PTD2_03201</name>
</gene>
<dbReference type="STRING" id="87626.PTD2_03201"/>
<sequence length="198" mass="22926">MEFTAEELSFFKNVFRQDDHHAELDNHKLTVQTHVPSNLSAILENAKLTLLAEIGHYQLWFPLSLEIDDFGEFKTKLGTPEVVDVNGLERSWRIEAPENVTLYDESSQQKYEVLSLSSTGLTLRPKNDNVFEHHLSDQSLQINLPDLGSIKLSLEPVRTQNNIISARFQQFDDGRDKLRKFLFNLHRTKYSHLYGNLK</sequence>
<accession>A4C4R1</accession>
<dbReference type="OrthoDB" id="6398247at2"/>
<evidence type="ECO:0008006" key="3">
    <source>
        <dbReference type="Google" id="ProtNLM"/>
    </source>
</evidence>
<name>A4C4R1_9GAMM</name>
<keyword evidence="2" id="KW-1185">Reference proteome</keyword>
<comment type="caution">
    <text evidence="1">The sequence shown here is derived from an EMBL/GenBank/DDBJ whole genome shotgun (WGS) entry which is preliminary data.</text>
</comment>